<evidence type="ECO:0000259" key="3">
    <source>
        <dbReference type="Pfam" id="PF04235"/>
    </source>
</evidence>
<feature type="domain" description="Heparan-alpha-glucosaminide N-acetyltransferase catalytic" evidence="4">
    <location>
        <begin position="32"/>
        <end position="169"/>
    </location>
</feature>
<feature type="transmembrane region" description="Helical" evidence="2">
    <location>
        <begin position="200"/>
        <end position="226"/>
    </location>
</feature>
<accession>A0ABN2RJ41</accession>
<feature type="transmembrane region" description="Helical" evidence="2">
    <location>
        <begin position="152"/>
        <end position="174"/>
    </location>
</feature>
<dbReference type="EMBL" id="BAAANN010000020">
    <property type="protein sequence ID" value="GAA1969968.1"/>
    <property type="molecule type" value="Genomic_DNA"/>
</dbReference>
<dbReference type="RefSeq" id="WP_344423369.1">
    <property type="nucleotide sequence ID" value="NZ_BAAANN010000020.1"/>
</dbReference>
<dbReference type="PANTHER" id="PTHR30590:SF2">
    <property type="entry name" value="INNER MEMBRANE PROTEIN"/>
    <property type="match status" value="1"/>
</dbReference>
<keyword evidence="2" id="KW-1133">Transmembrane helix</keyword>
<dbReference type="InterPro" id="IPR012429">
    <property type="entry name" value="HGSNAT_cat"/>
</dbReference>
<feature type="transmembrane region" description="Helical" evidence="2">
    <location>
        <begin position="380"/>
        <end position="397"/>
    </location>
</feature>
<feature type="transmembrane region" description="Helical" evidence="2">
    <location>
        <begin position="349"/>
        <end position="368"/>
    </location>
</feature>
<dbReference type="Proteomes" id="UP001501116">
    <property type="component" value="Unassembled WGS sequence"/>
</dbReference>
<feature type="region of interest" description="Disordered" evidence="1">
    <location>
        <begin position="1"/>
        <end position="32"/>
    </location>
</feature>
<feature type="transmembrane region" description="Helical" evidence="2">
    <location>
        <begin position="316"/>
        <end position="337"/>
    </location>
</feature>
<dbReference type="Pfam" id="PF04235">
    <property type="entry name" value="DUF418"/>
    <property type="match status" value="1"/>
</dbReference>
<evidence type="ECO:0008006" key="7">
    <source>
        <dbReference type="Google" id="ProtNLM"/>
    </source>
</evidence>
<keyword evidence="2" id="KW-0472">Membrane</keyword>
<feature type="transmembrane region" description="Helical" evidence="2">
    <location>
        <begin position="238"/>
        <end position="257"/>
    </location>
</feature>
<feature type="transmembrane region" description="Helical" evidence="2">
    <location>
        <begin position="126"/>
        <end position="145"/>
    </location>
</feature>
<reference evidence="5 6" key="1">
    <citation type="journal article" date="2019" name="Int. J. Syst. Evol. Microbiol.">
        <title>The Global Catalogue of Microorganisms (GCM) 10K type strain sequencing project: providing services to taxonomists for standard genome sequencing and annotation.</title>
        <authorList>
            <consortium name="The Broad Institute Genomics Platform"/>
            <consortium name="The Broad Institute Genome Sequencing Center for Infectious Disease"/>
            <person name="Wu L."/>
            <person name="Ma J."/>
        </authorList>
    </citation>
    <scope>NUCLEOTIDE SEQUENCE [LARGE SCALE GENOMIC DNA]</scope>
    <source>
        <strain evidence="5 6">JCM 14545</strain>
    </source>
</reference>
<dbReference type="Pfam" id="PF07786">
    <property type="entry name" value="HGSNAT_cat"/>
    <property type="match status" value="1"/>
</dbReference>
<proteinExistence type="predicted"/>
<feature type="domain" description="DUF418" evidence="3">
    <location>
        <begin position="314"/>
        <end position="416"/>
    </location>
</feature>
<dbReference type="InterPro" id="IPR052529">
    <property type="entry name" value="Bact_Transport_Assoc"/>
</dbReference>
<sequence>MDGVTVTEERRASTRRAPGRRPAARSGSGGGRLTGIDVARGVAVIGMYAAHLGPDPSRGGIGVLFSPFEGRSAALFAVLSGLSIALMSGGRHPKTGVGKTKVAWRLGTRAPLLLALGLWLTNLGTGYLVILAYYGVCFVAAIPFLRLRAKALFILAGVFAVVVPFVSYFVRAAVAPRDLLYMLPDPTFDQIRQIGDLPEVLLSLVLTGAFPALGLMTYVFAGMAIGRLDLTSRLVNRALMLGGTALAVLAYGSSWLATSVFGGMRQIYASLAPAAAQAGITPEQFYAQNSYNIHGTPPTTSLAWELVSSAHAYTPFDFVGCLGVAAAVIGGCQLAGARFGKLLRPFSDLGSVILSAYVFHFIAIYLLWGTLDQNVDPFSLGRFFSFSAVALVGAMAWKKWVGKGPLEWLLHTATRWPDYAFRGRVPAQRSSEPLMDVSAAANKVG</sequence>
<evidence type="ECO:0000256" key="1">
    <source>
        <dbReference type="SAM" id="MobiDB-lite"/>
    </source>
</evidence>
<keyword evidence="6" id="KW-1185">Reference proteome</keyword>
<dbReference type="InterPro" id="IPR007349">
    <property type="entry name" value="DUF418"/>
</dbReference>
<protein>
    <recommendedName>
        <fullName evidence="7">Membrane protein YeiB</fullName>
    </recommendedName>
</protein>
<keyword evidence="2" id="KW-0812">Transmembrane</keyword>
<evidence type="ECO:0000259" key="4">
    <source>
        <dbReference type="Pfam" id="PF07786"/>
    </source>
</evidence>
<comment type="caution">
    <text evidence="5">The sequence shown here is derived from an EMBL/GenBank/DDBJ whole genome shotgun (WGS) entry which is preliminary data.</text>
</comment>
<evidence type="ECO:0000313" key="5">
    <source>
        <dbReference type="EMBL" id="GAA1969968.1"/>
    </source>
</evidence>
<gene>
    <name evidence="5" type="ORF">GCM10009754_49600</name>
</gene>
<evidence type="ECO:0000313" key="6">
    <source>
        <dbReference type="Proteomes" id="UP001501116"/>
    </source>
</evidence>
<organism evidence="5 6">
    <name type="scientific">Amycolatopsis minnesotensis</name>
    <dbReference type="NCBI Taxonomy" id="337894"/>
    <lineage>
        <taxon>Bacteria</taxon>
        <taxon>Bacillati</taxon>
        <taxon>Actinomycetota</taxon>
        <taxon>Actinomycetes</taxon>
        <taxon>Pseudonocardiales</taxon>
        <taxon>Pseudonocardiaceae</taxon>
        <taxon>Amycolatopsis</taxon>
    </lineage>
</organism>
<name>A0ABN2RJ41_9PSEU</name>
<dbReference type="PANTHER" id="PTHR30590">
    <property type="entry name" value="INNER MEMBRANE PROTEIN"/>
    <property type="match status" value="1"/>
</dbReference>
<evidence type="ECO:0000256" key="2">
    <source>
        <dbReference type="SAM" id="Phobius"/>
    </source>
</evidence>
<feature type="compositionally biased region" description="Basic residues" evidence="1">
    <location>
        <begin position="13"/>
        <end position="23"/>
    </location>
</feature>